<organism evidence="3 4">
    <name type="scientific">Siphonobacter curvatus</name>
    <dbReference type="NCBI Taxonomy" id="2094562"/>
    <lineage>
        <taxon>Bacteria</taxon>
        <taxon>Pseudomonadati</taxon>
        <taxon>Bacteroidota</taxon>
        <taxon>Cytophagia</taxon>
        <taxon>Cytophagales</taxon>
        <taxon>Cytophagaceae</taxon>
        <taxon>Siphonobacter</taxon>
    </lineage>
</organism>
<feature type="domain" description="DDH" evidence="1">
    <location>
        <begin position="23"/>
        <end position="174"/>
    </location>
</feature>
<dbReference type="GO" id="GO:0003676">
    <property type="term" value="F:nucleic acid binding"/>
    <property type="evidence" value="ECO:0007669"/>
    <property type="project" value="InterPro"/>
</dbReference>
<evidence type="ECO:0000313" key="4">
    <source>
        <dbReference type="Proteomes" id="UP000239590"/>
    </source>
</evidence>
<dbReference type="InterPro" id="IPR051319">
    <property type="entry name" value="Oligoribo/pAp-PDE_c-di-AMP_PDE"/>
</dbReference>
<dbReference type="Pfam" id="PF01368">
    <property type="entry name" value="DHH"/>
    <property type="match status" value="1"/>
</dbReference>
<gene>
    <name evidence="3" type="ORF">C5O19_01185</name>
</gene>
<protein>
    <submittedName>
        <fullName evidence="3">DHH family phosphoesterase</fullName>
    </submittedName>
</protein>
<dbReference type="PANTHER" id="PTHR47618">
    <property type="entry name" value="BIFUNCTIONAL OLIGORIBONUCLEASE AND PAP PHOSPHATASE NRNA"/>
    <property type="match status" value="1"/>
</dbReference>
<comment type="caution">
    <text evidence="3">The sequence shown here is derived from an EMBL/GenBank/DDBJ whole genome shotgun (WGS) entry which is preliminary data.</text>
</comment>
<keyword evidence="4" id="KW-1185">Reference proteome</keyword>
<evidence type="ECO:0000259" key="1">
    <source>
        <dbReference type="Pfam" id="PF01368"/>
    </source>
</evidence>
<dbReference type="InterPro" id="IPR038763">
    <property type="entry name" value="DHH_sf"/>
</dbReference>
<dbReference type="SUPFAM" id="SSF64182">
    <property type="entry name" value="DHH phosphoesterases"/>
    <property type="match status" value="1"/>
</dbReference>
<sequence>MSDLSLNPHALEALKRLVETPQRVVITTHYNPDADALGSSLGWAGYLRKKGHTVRVITPSEAPRFLAWMPGNEDVIEFSQRTVALAAQTVAAADVIFCLDFNALARLHDLEAIIRNSPLPKVMIDHHHHPEDFASIVISEPTAAATAQLIYQLINELGGKELLDVAIGECLYAGLMTDTGSFRHPSTNPAVHRMAAELIELGVNTNRIHRLIFDNNSLGRMQFLGYVLSQKLNVLPAYRAAYVALTAEELKRFNSQTGDTEGVVNYILSIENVVMAVLLIERDREVKLSFRSVGDVAVNEFARKHFNGGGHRNAAGGRTQESLDEAVTRLISLLPEIKDQLDEA</sequence>
<dbReference type="Pfam" id="PF02272">
    <property type="entry name" value="DHHA1"/>
    <property type="match status" value="1"/>
</dbReference>
<proteinExistence type="predicted"/>
<evidence type="ECO:0000313" key="3">
    <source>
        <dbReference type="EMBL" id="PQA58319.1"/>
    </source>
</evidence>
<feature type="domain" description="DHHA1" evidence="2">
    <location>
        <begin position="252"/>
        <end position="332"/>
    </location>
</feature>
<reference evidence="4" key="1">
    <citation type="submission" date="2018-02" db="EMBL/GenBank/DDBJ databases">
        <title>Genome sequencing of Solimonas sp. HR-BB.</title>
        <authorList>
            <person name="Lee Y."/>
            <person name="Jeon C.O."/>
        </authorList>
    </citation>
    <scope>NUCLEOTIDE SEQUENCE [LARGE SCALE GENOMIC DNA]</scope>
    <source>
        <strain evidence="4">HR-U</strain>
    </source>
</reference>
<dbReference type="InterPro" id="IPR003156">
    <property type="entry name" value="DHHA1_dom"/>
</dbReference>
<dbReference type="InterPro" id="IPR001667">
    <property type="entry name" value="DDH_dom"/>
</dbReference>
<dbReference type="AlphaFoldDB" id="A0A2S7IKZ9"/>
<accession>A0A2S7IKZ9</accession>
<name>A0A2S7IKZ9_9BACT</name>
<dbReference type="PANTHER" id="PTHR47618:SF1">
    <property type="entry name" value="BIFUNCTIONAL OLIGORIBONUCLEASE AND PAP PHOSPHATASE NRNA"/>
    <property type="match status" value="1"/>
</dbReference>
<dbReference type="Gene3D" id="3.10.310.30">
    <property type="match status" value="1"/>
</dbReference>
<dbReference type="EMBL" id="PTRA01000001">
    <property type="protein sequence ID" value="PQA58319.1"/>
    <property type="molecule type" value="Genomic_DNA"/>
</dbReference>
<dbReference type="Gene3D" id="3.90.1640.10">
    <property type="entry name" value="inorganic pyrophosphatase (n-terminal core)"/>
    <property type="match status" value="1"/>
</dbReference>
<dbReference type="RefSeq" id="WP_104709547.1">
    <property type="nucleotide sequence ID" value="NZ_PTRA01000001.1"/>
</dbReference>
<evidence type="ECO:0000259" key="2">
    <source>
        <dbReference type="Pfam" id="PF02272"/>
    </source>
</evidence>
<dbReference type="OrthoDB" id="9803668at2"/>
<dbReference type="Proteomes" id="UP000239590">
    <property type="component" value="Unassembled WGS sequence"/>
</dbReference>